<comment type="subcellular location">
    <subcellularLocation>
        <location evidence="1 7">Cell membrane</location>
        <topology evidence="1 7">Multi-pass membrane protein</topology>
    </subcellularLocation>
</comment>
<dbReference type="PANTHER" id="PTHR43227">
    <property type="entry name" value="BLL4140 PROTEIN"/>
    <property type="match status" value="1"/>
</dbReference>
<organism evidence="9 10">
    <name type="scientific">Caldicellulosiruptor owensensis (strain ATCC 700167 / DSM 13100 / OL)</name>
    <dbReference type="NCBI Taxonomy" id="632518"/>
    <lineage>
        <taxon>Bacteria</taxon>
        <taxon>Bacillati</taxon>
        <taxon>Bacillota</taxon>
        <taxon>Bacillota incertae sedis</taxon>
        <taxon>Caldicellulosiruptorales</taxon>
        <taxon>Caldicellulosiruptoraceae</taxon>
        <taxon>Caldicellulosiruptor</taxon>
    </lineage>
</organism>
<evidence type="ECO:0000256" key="7">
    <source>
        <dbReference type="RuleBase" id="RU363032"/>
    </source>
</evidence>
<feature type="transmembrane region" description="Helical" evidence="7">
    <location>
        <begin position="28"/>
        <end position="50"/>
    </location>
</feature>
<feature type="transmembrane region" description="Helical" evidence="7">
    <location>
        <begin position="98"/>
        <end position="116"/>
    </location>
</feature>
<dbReference type="PANTHER" id="PTHR43227:SF3">
    <property type="entry name" value="BINDING-PROTEIN-DEPENDENT TRANSPORT SYSTEMS INNER MEMBRANE COMPONENT"/>
    <property type="match status" value="1"/>
</dbReference>
<keyword evidence="4 7" id="KW-0812">Transmembrane</keyword>
<evidence type="ECO:0000256" key="5">
    <source>
        <dbReference type="ARBA" id="ARBA00022989"/>
    </source>
</evidence>
<keyword evidence="10" id="KW-1185">Reference proteome</keyword>
<dbReference type="RefSeq" id="WP_013411139.1">
    <property type="nucleotide sequence ID" value="NC_014657.1"/>
</dbReference>
<dbReference type="SUPFAM" id="SSF161098">
    <property type="entry name" value="MetI-like"/>
    <property type="match status" value="1"/>
</dbReference>
<evidence type="ECO:0000256" key="4">
    <source>
        <dbReference type="ARBA" id="ARBA00022692"/>
    </source>
</evidence>
<dbReference type="HOGENOM" id="CLU_016047_0_2_9"/>
<dbReference type="Pfam" id="PF00528">
    <property type="entry name" value="BPD_transp_1"/>
    <property type="match status" value="1"/>
</dbReference>
<reference key="1">
    <citation type="submission" date="2010-09" db="EMBL/GenBank/DDBJ databases">
        <title>Complete sequence of Caldicellulosiruptor owensensis OL.</title>
        <authorList>
            <consortium name="US DOE Joint Genome Institute"/>
            <person name="Lucas S."/>
            <person name="Copeland A."/>
            <person name="Lapidus A."/>
            <person name="Cheng J.-F."/>
            <person name="Bruce D."/>
            <person name="Goodwin L."/>
            <person name="Pitluck S."/>
            <person name="Davenport K."/>
            <person name="Detter J.C."/>
            <person name="Han C."/>
            <person name="Tapia R."/>
            <person name="Land M."/>
            <person name="Hauser L."/>
            <person name="Chang Y.-J."/>
            <person name="Jeffries C."/>
            <person name="Kyrpides N."/>
            <person name="Ivanova N."/>
            <person name="Mikhailova N."/>
            <person name="Blumer-Schuette S.E."/>
            <person name="Kelly R.M."/>
            <person name="Woyke T."/>
        </authorList>
    </citation>
    <scope>NUCLEOTIDE SEQUENCE</scope>
    <source>
        <strain>OL</strain>
    </source>
</reference>
<dbReference type="InterPro" id="IPR000515">
    <property type="entry name" value="MetI-like"/>
</dbReference>
<keyword evidence="2 7" id="KW-0813">Transport</keyword>
<dbReference type="KEGG" id="cow:Calow_0117"/>
<dbReference type="eggNOG" id="COG1175">
    <property type="taxonomic scope" value="Bacteria"/>
</dbReference>
<evidence type="ECO:0000259" key="8">
    <source>
        <dbReference type="PROSITE" id="PS50928"/>
    </source>
</evidence>
<accession>E4Q297</accession>
<keyword evidence="5 7" id="KW-1133">Transmembrane helix</keyword>
<evidence type="ECO:0000313" key="10">
    <source>
        <dbReference type="Proteomes" id="UP000006889"/>
    </source>
</evidence>
<dbReference type="InterPro" id="IPR035906">
    <property type="entry name" value="MetI-like_sf"/>
</dbReference>
<keyword evidence="3" id="KW-1003">Cell membrane</keyword>
<protein>
    <submittedName>
        <fullName evidence="9">Binding-protein-dependent transport systems inner membrane component</fullName>
    </submittedName>
</protein>
<dbReference type="InterPro" id="IPR050809">
    <property type="entry name" value="UgpAE/MalFG_permease"/>
</dbReference>
<dbReference type="GO" id="GO:0005886">
    <property type="term" value="C:plasma membrane"/>
    <property type="evidence" value="ECO:0007669"/>
    <property type="project" value="UniProtKB-SubCell"/>
</dbReference>
<reference evidence="9 10" key="2">
    <citation type="journal article" date="2011" name="J. Bacteriol.">
        <title>Complete genome sequences for the anaerobic, extremely thermophilic plant biomass-degrading bacteria Caldicellulosiruptor hydrothermalis, Caldicellulosiruptor kristjanssonii, Caldicellulosiruptor kronotskyensis, Caldicellulosiruptor owensenis, and Caldicellulosiruptor lactoaceticus.</title>
        <authorList>
            <person name="Blumer-Schuette S.E."/>
            <person name="Ozdemir I."/>
            <person name="Mistry D."/>
            <person name="Lucas S."/>
            <person name="Lapidus A."/>
            <person name="Cheng J.F."/>
            <person name="Goodwin L.A."/>
            <person name="Pitluck S."/>
            <person name="Land M.L."/>
            <person name="Hauser L.J."/>
            <person name="Woyke T."/>
            <person name="Mikhailova N."/>
            <person name="Pati A."/>
            <person name="Kyrpides N.C."/>
            <person name="Ivanova N."/>
            <person name="Detter J.C."/>
            <person name="Walston-Davenport K."/>
            <person name="Han S."/>
            <person name="Adams M.W."/>
            <person name="Kelly R.M."/>
        </authorList>
    </citation>
    <scope>NUCLEOTIDE SEQUENCE [LARGE SCALE GENOMIC DNA]</scope>
    <source>
        <strain evidence="10">ATCC 700167 / DSM 13100 / OL</strain>
    </source>
</reference>
<feature type="transmembrane region" description="Helical" evidence="7">
    <location>
        <begin position="236"/>
        <end position="257"/>
    </location>
</feature>
<dbReference type="PROSITE" id="PS50928">
    <property type="entry name" value="ABC_TM1"/>
    <property type="match status" value="1"/>
</dbReference>
<dbReference type="Gene3D" id="1.10.3720.10">
    <property type="entry name" value="MetI-like"/>
    <property type="match status" value="1"/>
</dbReference>
<evidence type="ECO:0000313" key="9">
    <source>
        <dbReference type="EMBL" id="ADQ03725.1"/>
    </source>
</evidence>
<dbReference type="STRING" id="632518.Calow_0117"/>
<name>E4Q297_CALOW</name>
<sequence length="310" mass="35689">MKKFSLNKLNINRVIGRKKLSLREREAMYGRLFILPWLIGLVVFFIVPFIDSVYYTFQKLSFGDNGLEFTYIGLENYIYAFTKDPDYIKNLTSSITNMLYEVPIVMVFSIFVAYLLKDEFKGRTYARTIFFFPVIIASGVVITVLKENVLGSGSNMVGSATTIFRAENLRAVMINAGIPRWFSMYVVDVVNKIFDLTWRSGVQILLILAALHNIPKSFYEVAIIEGATEWEKFWKITFPMISPTVYVAIIYSIIDYFTDYGNQVMRMVVTQANNGRFEYSSTLAIVYFVVVMIIILIVNRIIGKRVVYLS</sequence>
<feature type="transmembrane region" description="Helical" evidence="7">
    <location>
        <begin position="277"/>
        <end position="298"/>
    </location>
</feature>
<feature type="domain" description="ABC transmembrane type-1" evidence="8">
    <location>
        <begin position="91"/>
        <end position="302"/>
    </location>
</feature>
<proteinExistence type="inferred from homology"/>
<evidence type="ECO:0000256" key="6">
    <source>
        <dbReference type="ARBA" id="ARBA00023136"/>
    </source>
</evidence>
<evidence type="ECO:0000256" key="3">
    <source>
        <dbReference type="ARBA" id="ARBA00022475"/>
    </source>
</evidence>
<dbReference type="Proteomes" id="UP000006889">
    <property type="component" value="Chromosome"/>
</dbReference>
<dbReference type="CDD" id="cd06261">
    <property type="entry name" value="TM_PBP2"/>
    <property type="match status" value="1"/>
</dbReference>
<gene>
    <name evidence="9" type="ordered locus">Calow_0117</name>
</gene>
<comment type="similarity">
    <text evidence="7">Belongs to the binding-protein-dependent transport system permease family.</text>
</comment>
<dbReference type="AlphaFoldDB" id="E4Q297"/>
<keyword evidence="6 7" id="KW-0472">Membrane</keyword>
<dbReference type="EMBL" id="CP002216">
    <property type="protein sequence ID" value="ADQ03725.1"/>
    <property type="molecule type" value="Genomic_DNA"/>
</dbReference>
<evidence type="ECO:0000256" key="1">
    <source>
        <dbReference type="ARBA" id="ARBA00004651"/>
    </source>
</evidence>
<dbReference type="GO" id="GO:0055085">
    <property type="term" value="P:transmembrane transport"/>
    <property type="evidence" value="ECO:0007669"/>
    <property type="project" value="InterPro"/>
</dbReference>
<evidence type="ECO:0000256" key="2">
    <source>
        <dbReference type="ARBA" id="ARBA00022448"/>
    </source>
</evidence>
<feature type="transmembrane region" description="Helical" evidence="7">
    <location>
        <begin position="128"/>
        <end position="145"/>
    </location>
</feature>